<keyword evidence="8" id="KW-1185">Reference proteome</keyword>
<evidence type="ECO:0000256" key="5">
    <source>
        <dbReference type="RuleBase" id="RU003651"/>
    </source>
</evidence>
<comment type="similarity">
    <text evidence="1">Belongs to the AAA ATPase family. PCH2 subfamily.</text>
</comment>
<dbReference type="InterPro" id="IPR044539">
    <property type="entry name" value="Pch2-like"/>
</dbReference>
<keyword evidence="4" id="KW-0469">Meiosis</keyword>
<evidence type="ECO:0000256" key="3">
    <source>
        <dbReference type="ARBA" id="ARBA00022840"/>
    </source>
</evidence>
<dbReference type="PROSITE" id="PS00674">
    <property type="entry name" value="AAA"/>
    <property type="match status" value="1"/>
</dbReference>
<dbReference type="AlphaFoldDB" id="A0A8J6B5F0"/>
<accession>A0A8J6B5F0</accession>
<dbReference type="Pfam" id="PF23242">
    <property type="entry name" value="AAA_lid_TRIP13_C"/>
    <property type="match status" value="1"/>
</dbReference>
<dbReference type="InterPro" id="IPR027417">
    <property type="entry name" value="P-loop_NTPase"/>
</dbReference>
<dbReference type="SUPFAM" id="SSF52540">
    <property type="entry name" value="P-loop containing nucleoside triphosphate hydrolases"/>
    <property type="match status" value="1"/>
</dbReference>
<dbReference type="GO" id="GO:0016887">
    <property type="term" value="F:ATP hydrolysis activity"/>
    <property type="evidence" value="ECO:0007669"/>
    <property type="project" value="InterPro"/>
</dbReference>
<dbReference type="GO" id="GO:0005634">
    <property type="term" value="C:nucleus"/>
    <property type="evidence" value="ECO:0007669"/>
    <property type="project" value="TreeGrafter"/>
</dbReference>
<dbReference type="Pfam" id="PF00004">
    <property type="entry name" value="AAA"/>
    <property type="match status" value="1"/>
</dbReference>
<feature type="domain" description="AAA+ ATPase" evidence="6">
    <location>
        <begin position="154"/>
        <end position="306"/>
    </location>
</feature>
<reference evidence="7" key="1">
    <citation type="submission" date="2021-05" db="EMBL/GenBank/DDBJ databases">
        <title>A free-living protist that lacks canonical eukaryotic 1 DNA replication and segregation systems.</title>
        <authorList>
            <person name="Salas-Leiva D.E."/>
            <person name="Tromer E.C."/>
            <person name="Curtis B.A."/>
            <person name="Jerlstrom-Hultqvist J."/>
            <person name="Kolisko M."/>
            <person name="Yi Z."/>
            <person name="Salas-Leiva J.S."/>
            <person name="Gallot-Lavallee L."/>
            <person name="Kops G.J.P.L."/>
            <person name="Archibald J.M."/>
            <person name="Simpson A.G.B."/>
            <person name="Roger A.J."/>
        </authorList>
    </citation>
    <scope>NUCLEOTIDE SEQUENCE</scope>
    <source>
        <strain evidence="7">BICM</strain>
    </source>
</reference>
<dbReference type="GO" id="GO:0005694">
    <property type="term" value="C:chromosome"/>
    <property type="evidence" value="ECO:0007669"/>
    <property type="project" value="TreeGrafter"/>
</dbReference>
<keyword evidence="2 5" id="KW-0547">Nucleotide-binding</keyword>
<dbReference type="GO" id="GO:0005524">
    <property type="term" value="F:ATP binding"/>
    <property type="evidence" value="ECO:0007669"/>
    <property type="project" value="UniProtKB-KW"/>
</dbReference>
<evidence type="ECO:0000259" key="6">
    <source>
        <dbReference type="SMART" id="SM00382"/>
    </source>
</evidence>
<evidence type="ECO:0000256" key="1">
    <source>
        <dbReference type="ARBA" id="ARBA00007271"/>
    </source>
</evidence>
<evidence type="ECO:0000313" key="7">
    <source>
        <dbReference type="EMBL" id="KAG9393242.1"/>
    </source>
</evidence>
<dbReference type="OrthoDB" id="10042665at2759"/>
<sequence>MIPVLVEACLKSTANVDIEEISESVRAFISLQVPVLFPGRVHIPVTSDLSNILEYIRVDDYDIEQYNGIVFTWMASIHISVFRTFSDDEEPQQLDDSEPGDIPASTVLTLPSAGLEGLWESLIFDHAVKDTLLNYCRASVLFSDMDIDPNIVSHNRVVLLHGPPGTGKTSICKSLAHKLAIRMGSRFDRSELVEINTHSLFSKWFSESGKLVMKLFDQIAELADDPSCFLVLLLDEVESLSASRQAAMAGNEPTDSLRVVNALLTQLDQLKKRHNVLIMCTSNITEAIDIAFLDRADMRLYVGNPSPQCRYTILRGMVLEMIAKGVLQYEGKFDVAAPTKLVPAGVDSFTAESPVMGALRNIVEHTEGFSGRALRKLPFVAFSRHVVHDTAGLTPFLQQMEATAGTMRQERQIQG</sequence>
<comment type="caution">
    <text evidence="7">The sequence shown here is derived from an EMBL/GenBank/DDBJ whole genome shotgun (WGS) entry which is preliminary data.</text>
</comment>
<dbReference type="Pfam" id="PF23563">
    <property type="entry name" value="TRIP13_N"/>
    <property type="match status" value="1"/>
</dbReference>
<proteinExistence type="inferred from homology"/>
<dbReference type="GO" id="GO:0051598">
    <property type="term" value="P:meiotic recombination checkpoint signaling"/>
    <property type="evidence" value="ECO:0007669"/>
    <property type="project" value="TreeGrafter"/>
</dbReference>
<name>A0A8J6B5F0_9EUKA</name>
<evidence type="ECO:0000256" key="4">
    <source>
        <dbReference type="ARBA" id="ARBA00023254"/>
    </source>
</evidence>
<dbReference type="InterPro" id="IPR003960">
    <property type="entry name" value="ATPase_AAA_CS"/>
</dbReference>
<protein>
    <submittedName>
        <fullName evidence="7">Pachytene checkpoint protein 2 pch2 - also known as Trip13</fullName>
    </submittedName>
</protein>
<evidence type="ECO:0000256" key="2">
    <source>
        <dbReference type="ARBA" id="ARBA00022741"/>
    </source>
</evidence>
<dbReference type="PANTHER" id="PTHR45991:SF1">
    <property type="entry name" value="PACHYTENE CHECKPOINT PROTEIN 2 HOMOLOG"/>
    <property type="match status" value="1"/>
</dbReference>
<dbReference type="FunFam" id="3.40.50.300:FF:001494">
    <property type="entry name" value="Pachytene checkpoint component Pch2"/>
    <property type="match status" value="1"/>
</dbReference>
<dbReference type="PANTHER" id="PTHR45991">
    <property type="entry name" value="PACHYTENE CHECKPOINT PROTEIN 2"/>
    <property type="match status" value="1"/>
</dbReference>
<dbReference type="Gene3D" id="3.40.50.300">
    <property type="entry name" value="P-loop containing nucleotide triphosphate hydrolases"/>
    <property type="match status" value="1"/>
</dbReference>
<dbReference type="Proteomes" id="UP000717585">
    <property type="component" value="Unassembled WGS sequence"/>
</dbReference>
<dbReference type="InterPro" id="IPR003593">
    <property type="entry name" value="AAA+_ATPase"/>
</dbReference>
<dbReference type="InterPro" id="IPR058249">
    <property type="entry name" value="Pch2_C"/>
</dbReference>
<dbReference type="EMBL" id="JAHDYR010000025">
    <property type="protein sequence ID" value="KAG9393242.1"/>
    <property type="molecule type" value="Genomic_DNA"/>
</dbReference>
<keyword evidence="3 5" id="KW-0067">ATP-binding</keyword>
<dbReference type="InterPro" id="IPR003959">
    <property type="entry name" value="ATPase_AAA_core"/>
</dbReference>
<dbReference type="SMART" id="SM00382">
    <property type="entry name" value="AAA"/>
    <property type="match status" value="1"/>
</dbReference>
<dbReference type="GO" id="GO:0007131">
    <property type="term" value="P:reciprocal meiotic recombination"/>
    <property type="evidence" value="ECO:0007669"/>
    <property type="project" value="TreeGrafter"/>
</dbReference>
<organism evidence="7 8">
    <name type="scientific">Carpediemonas membranifera</name>
    <dbReference type="NCBI Taxonomy" id="201153"/>
    <lineage>
        <taxon>Eukaryota</taxon>
        <taxon>Metamonada</taxon>
        <taxon>Carpediemonas-like organisms</taxon>
        <taxon>Carpediemonas</taxon>
    </lineage>
</organism>
<evidence type="ECO:0000313" key="8">
    <source>
        <dbReference type="Proteomes" id="UP000717585"/>
    </source>
</evidence>
<gene>
    <name evidence="7" type="ORF">J8273_3375</name>
</gene>